<evidence type="ECO:0000256" key="1">
    <source>
        <dbReference type="ARBA" id="ARBA00004141"/>
    </source>
</evidence>
<feature type="compositionally biased region" description="Basic and acidic residues" evidence="7">
    <location>
        <begin position="83"/>
        <end position="104"/>
    </location>
</feature>
<feature type="region of interest" description="Disordered" evidence="7">
    <location>
        <begin position="37"/>
        <end position="126"/>
    </location>
</feature>
<dbReference type="PANTHER" id="PTHR35578:SF6">
    <property type="entry name" value="PROLINE-RICH TRANSMEMBRANE PROTEIN 4"/>
    <property type="match status" value="1"/>
</dbReference>
<evidence type="ECO:0000256" key="5">
    <source>
        <dbReference type="ARBA" id="ARBA00022989"/>
    </source>
</evidence>
<evidence type="ECO:0000256" key="3">
    <source>
        <dbReference type="ARBA" id="ARBA00022692"/>
    </source>
</evidence>
<proteinExistence type="predicted"/>
<feature type="compositionally biased region" description="Basic and acidic residues" evidence="7">
    <location>
        <begin position="223"/>
        <end position="237"/>
    </location>
</feature>
<keyword evidence="6 8" id="KW-0472">Membrane</keyword>
<feature type="domain" description="Proline-rich transmembrane protein 3/4" evidence="10">
    <location>
        <begin position="300"/>
        <end position="595"/>
    </location>
</feature>
<keyword evidence="2" id="KW-0597">Phosphoprotein</keyword>
<evidence type="ECO:0000256" key="6">
    <source>
        <dbReference type="ARBA" id="ARBA00023136"/>
    </source>
</evidence>
<dbReference type="EMBL" id="HADW01015623">
    <property type="protein sequence ID" value="SBP17023.1"/>
    <property type="molecule type" value="Transcribed_RNA"/>
</dbReference>
<feature type="compositionally biased region" description="Low complexity" evidence="7">
    <location>
        <begin position="55"/>
        <end position="66"/>
    </location>
</feature>
<feature type="region of interest" description="Disordered" evidence="7">
    <location>
        <begin position="790"/>
        <end position="827"/>
    </location>
</feature>
<reference evidence="11" key="1">
    <citation type="submission" date="2016-05" db="EMBL/GenBank/DDBJ databases">
        <authorList>
            <person name="Lavstsen T."/>
            <person name="Jespersen J.S."/>
        </authorList>
    </citation>
    <scope>NUCLEOTIDE SEQUENCE</scope>
    <source>
        <tissue evidence="11">Brain</tissue>
    </source>
</reference>
<name>A0A1A7XG90_9TELE</name>
<dbReference type="AlphaFoldDB" id="A0A1A7XG90"/>
<feature type="transmembrane region" description="Helical" evidence="8">
    <location>
        <begin position="388"/>
        <end position="408"/>
    </location>
</feature>
<dbReference type="EMBL" id="HADX01006219">
    <property type="protein sequence ID" value="SBP28451.1"/>
    <property type="molecule type" value="Transcribed_RNA"/>
</dbReference>
<keyword evidence="5 8" id="KW-1133">Transmembrane helix</keyword>
<dbReference type="Pfam" id="PF25987">
    <property type="entry name" value="PRRT3"/>
    <property type="match status" value="1"/>
</dbReference>
<feature type="transmembrane region" description="Helical" evidence="8">
    <location>
        <begin position="457"/>
        <end position="484"/>
    </location>
</feature>
<feature type="chain" id="PRO_5015054593" evidence="9">
    <location>
        <begin position="21"/>
        <end position="929"/>
    </location>
</feature>
<protein>
    <submittedName>
        <fullName evidence="11">Proline-rich transmembrane protein 4</fullName>
    </submittedName>
</protein>
<evidence type="ECO:0000256" key="2">
    <source>
        <dbReference type="ARBA" id="ARBA00022553"/>
    </source>
</evidence>
<feature type="compositionally biased region" description="Polar residues" evidence="7">
    <location>
        <begin position="105"/>
        <end position="126"/>
    </location>
</feature>
<sequence length="929" mass="101452">MGFLGNILLLVSSLSLHAAALTVGHVSETDTTQFLAQPAHKARESTNGPENTDFLSQLLSWPSSSSEDTDRQGVLGEYGEESTETHPNDRGLVSREDTTLKEIDQTTQSSEGNQPQKLNQGKTFNFPSSEKITVSVLTPTQSKENERAMPTLQNEIIESQLPFLLHGSFPSYKPDQESSPLESAGSGDKSEQRSPSAVGDNWGWAKGLPASTRGTPNGSDDGADQRHTKTTTDDSRKNSLNFFKTSDTYLSGSDTDMSTTTCKTSDQTWTPTYSDDFTPSEPLHPSLTLNPALLVPLYSDWNSAFATWGFAWEAHIYGLGAIFTLFGLNSVICLLGLPIRCPPGFQFFTMLHFFILGFAGIQAFTLVYDAYSSQDRLPLLETQLLSELPLPCLISAFSFAFLLLSLHTRSHLSLPLAISSSFSASPKPCFLLCMCLFHFMLSLGCFGLLQLFHSLPIVILLFPHGVFVCLTIFLAFSYLIFYCLRLVNNKHIYRLNDNGESGSPEVTRPTICPFSKVEDWERAAGAGLGSSLCLLGCGGLQLYGMLHALGFGGVDGYGFQPWPWWGYQIGCRFCEAGVCLGLSIIGTHPIFCSNNSSIKTLTNPRPGSWSRLSCSSPLRELNVPSQDETNAPVLSSHETWSQSKQEKLVVCEDVTMRQSEVLPLCSLVEPPANGINVDHKLGHKQSSISVLTPKPPQKSKSIDVSQQSLNSVGADSTGDFRPPSPIDLSRSIDQALFNESLFSHSIFGPQRLFQGSSSVSLSSPKATLIEGPSSVRDSLFRTSSCGKVDQENCMSSSRASKPYGSLASHSNPPMPPEQHGWKGSVSGSTQGLCTFPKETGKLRSNSWTNRGQNFSHSNFPRGIPHLSYHRRYRTLSLASKDSQGSGRLAGTEHLSESKQLEWDTAVQAEFVHVCKQIDALSVCSDTIDL</sequence>
<feature type="region of interest" description="Disordered" evidence="7">
    <location>
        <begin position="167"/>
        <end position="237"/>
    </location>
</feature>
<gene>
    <name evidence="11" type="primary">PRRT4</name>
</gene>
<feature type="transmembrane region" description="Helical" evidence="8">
    <location>
        <begin position="349"/>
        <end position="368"/>
    </location>
</feature>
<evidence type="ECO:0000256" key="8">
    <source>
        <dbReference type="SAM" id="Phobius"/>
    </source>
</evidence>
<reference evidence="11" key="2">
    <citation type="submission" date="2016-06" db="EMBL/GenBank/DDBJ databases">
        <title>The genome of a short-lived fish provides insights into sex chromosome evolution and the genetic control of aging.</title>
        <authorList>
            <person name="Reichwald K."/>
            <person name="Felder M."/>
            <person name="Petzold A."/>
            <person name="Koch P."/>
            <person name="Groth M."/>
            <person name="Platzer M."/>
        </authorList>
    </citation>
    <scope>NUCLEOTIDE SEQUENCE</scope>
    <source>
        <tissue evidence="11">Brain</tissue>
    </source>
</reference>
<keyword evidence="4 9" id="KW-0732">Signal</keyword>
<dbReference type="InterPro" id="IPR052836">
    <property type="entry name" value="PRRT_domain-containing"/>
</dbReference>
<evidence type="ECO:0000256" key="7">
    <source>
        <dbReference type="SAM" id="MobiDB-lite"/>
    </source>
</evidence>
<evidence type="ECO:0000259" key="10">
    <source>
        <dbReference type="Pfam" id="PF25987"/>
    </source>
</evidence>
<comment type="subcellular location">
    <subcellularLocation>
        <location evidence="1">Membrane</location>
        <topology evidence="1">Multi-pass membrane protein</topology>
    </subcellularLocation>
</comment>
<evidence type="ECO:0000256" key="9">
    <source>
        <dbReference type="SAM" id="SignalP"/>
    </source>
</evidence>
<organism evidence="11">
    <name type="scientific">Iconisemion striatum</name>
    <dbReference type="NCBI Taxonomy" id="60296"/>
    <lineage>
        <taxon>Eukaryota</taxon>
        <taxon>Metazoa</taxon>
        <taxon>Chordata</taxon>
        <taxon>Craniata</taxon>
        <taxon>Vertebrata</taxon>
        <taxon>Euteleostomi</taxon>
        <taxon>Actinopterygii</taxon>
        <taxon>Neopterygii</taxon>
        <taxon>Teleostei</taxon>
        <taxon>Neoteleostei</taxon>
        <taxon>Acanthomorphata</taxon>
        <taxon>Ovalentaria</taxon>
        <taxon>Atherinomorphae</taxon>
        <taxon>Cyprinodontiformes</taxon>
        <taxon>Nothobranchiidae</taxon>
        <taxon>Iconisemion</taxon>
    </lineage>
</organism>
<feature type="transmembrane region" description="Helical" evidence="8">
    <location>
        <begin position="429"/>
        <end position="451"/>
    </location>
</feature>
<feature type="signal peptide" evidence="9">
    <location>
        <begin position="1"/>
        <end position="20"/>
    </location>
</feature>
<feature type="transmembrane region" description="Helical" evidence="8">
    <location>
        <begin position="316"/>
        <end position="337"/>
    </location>
</feature>
<feature type="compositionally biased region" description="Polar residues" evidence="7">
    <location>
        <begin position="45"/>
        <end position="54"/>
    </location>
</feature>
<keyword evidence="3 8" id="KW-0812">Transmembrane</keyword>
<dbReference type="InterPro" id="IPR059081">
    <property type="entry name" value="PRRT3-4"/>
</dbReference>
<evidence type="ECO:0000313" key="11">
    <source>
        <dbReference type="EMBL" id="SBP17023.1"/>
    </source>
</evidence>
<accession>A0A1A7XG90</accession>
<evidence type="ECO:0000256" key="4">
    <source>
        <dbReference type="ARBA" id="ARBA00022729"/>
    </source>
</evidence>
<dbReference type="PANTHER" id="PTHR35578">
    <property type="entry name" value="PROLINE-RICH TRANSMEMBRANE PROTEIN 4-RELATED"/>
    <property type="match status" value="1"/>
</dbReference>